<keyword evidence="3" id="KW-1185">Reference proteome</keyword>
<dbReference type="OrthoDB" id="6608613at2759"/>
<dbReference type="PANTHER" id="PTHR46585:SF1">
    <property type="entry name" value="CHROMO DOMAIN-CONTAINING PROTEIN"/>
    <property type="match status" value="1"/>
</dbReference>
<protein>
    <recommendedName>
        <fullName evidence="1">Integrase catalytic domain-containing protein</fullName>
    </recommendedName>
</protein>
<gene>
    <name evidence="2" type="ORF">LSTR_LSTR011534</name>
</gene>
<dbReference type="GO" id="GO:0015074">
    <property type="term" value="P:DNA integration"/>
    <property type="evidence" value="ECO:0007669"/>
    <property type="project" value="InterPro"/>
</dbReference>
<comment type="caution">
    <text evidence="2">The sequence shown here is derived from an EMBL/GenBank/DDBJ whole genome shotgun (WGS) entry which is preliminary data.</text>
</comment>
<dbReference type="Pfam" id="PF00665">
    <property type="entry name" value="rve"/>
    <property type="match status" value="1"/>
</dbReference>
<evidence type="ECO:0000313" key="2">
    <source>
        <dbReference type="EMBL" id="RZF31937.1"/>
    </source>
</evidence>
<dbReference type="PROSITE" id="PS50994">
    <property type="entry name" value="INTEGRASE"/>
    <property type="match status" value="1"/>
</dbReference>
<dbReference type="SMR" id="A0A482WEJ0"/>
<accession>A0A482WEJ0</accession>
<reference evidence="2 3" key="1">
    <citation type="journal article" date="2017" name="Gigascience">
        <title>Genome sequence of the small brown planthopper, Laodelphax striatellus.</title>
        <authorList>
            <person name="Zhu J."/>
            <person name="Jiang F."/>
            <person name="Wang X."/>
            <person name="Yang P."/>
            <person name="Bao Y."/>
            <person name="Zhao W."/>
            <person name="Wang W."/>
            <person name="Lu H."/>
            <person name="Wang Q."/>
            <person name="Cui N."/>
            <person name="Li J."/>
            <person name="Chen X."/>
            <person name="Luo L."/>
            <person name="Yu J."/>
            <person name="Kang L."/>
            <person name="Cui F."/>
        </authorList>
    </citation>
    <scope>NUCLEOTIDE SEQUENCE [LARGE SCALE GENOMIC DNA]</scope>
    <source>
        <strain evidence="2">Lst14</strain>
    </source>
</reference>
<dbReference type="InterPro" id="IPR036397">
    <property type="entry name" value="RNaseH_sf"/>
</dbReference>
<dbReference type="PANTHER" id="PTHR46585">
    <property type="entry name" value="INTEGRASE CORE DOMAIN CONTAINING PROTEIN"/>
    <property type="match status" value="1"/>
</dbReference>
<dbReference type="GO" id="GO:0003676">
    <property type="term" value="F:nucleic acid binding"/>
    <property type="evidence" value="ECO:0007669"/>
    <property type="project" value="InterPro"/>
</dbReference>
<dbReference type="Proteomes" id="UP000291343">
    <property type="component" value="Unassembled WGS sequence"/>
</dbReference>
<organism evidence="2 3">
    <name type="scientific">Laodelphax striatellus</name>
    <name type="common">Small brown planthopper</name>
    <name type="synonym">Delphax striatella</name>
    <dbReference type="NCBI Taxonomy" id="195883"/>
    <lineage>
        <taxon>Eukaryota</taxon>
        <taxon>Metazoa</taxon>
        <taxon>Ecdysozoa</taxon>
        <taxon>Arthropoda</taxon>
        <taxon>Hexapoda</taxon>
        <taxon>Insecta</taxon>
        <taxon>Pterygota</taxon>
        <taxon>Neoptera</taxon>
        <taxon>Paraneoptera</taxon>
        <taxon>Hemiptera</taxon>
        <taxon>Auchenorrhyncha</taxon>
        <taxon>Fulgoroidea</taxon>
        <taxon>Delphacidae</taxon>
        <taxon>Criomorphinae</taxon>
        <taxon>Laodelphax</taxon>
    </lineage>
</organism>
<dbReference type="Gene3D" id="3.30.420.10">
    <property type="entry name" value="Ribonuclease H-like superfamily/Ribonuclease H"/>
    <property type="match status" value="1"/>
</dbReference>
<dbReference type="InterPro" id="IPR001584">
    <property type="entry name" value="Integrase_cat-core"/>
</dbReference>
<dbReference type="AlphaFoldDB" id="A0A482WEJ0"/>
<name>A0A482WEJ0_LAOST</name>
<feature type="domain" description="Integrase catalytic" evidence="1">
    <location>
        <begin position="15"/>
        <end position="182"/>
    </location>
</feature>
<sequence length="215" mass="25336">MDKSVIARELHRPGRRNFPTRMVTVKGLDDLYQADLVEMIPYARQNKGYRYIITIINCLSKFALAIPIKSKSADDVVKAMHPILAQYPMKHLQTDDGKEWFNSKFQQLVQQYGINHYSTFSDKKASIVERFNRTLKHLMWVKFTERGTYRWTDILTSLVKEYKCRVHRTIGMRPADVEKVHEKLLLSKLGKQRQSISRACWINHSLRSIRVLIRK</sequence>
<evidence type="ECO:0000313" key="3">
    <source>
        <dbReference type="Proteomes" id="UP000291343"/>
    </source>
</evidence>
<proteinExistence type="predicted"/>
<dbReference type="EMBL" id="QKKF02037835">
    <property type="protein sequence ID" value="RZF31937.1"/>
    <property type="molecule type" value="Genomic_DNA"/>
</dbReference>
<dbReference type="InParanoid" id="A0A482WEJ0"/>
<dbReference type="InterPro" id="IPR012337">
    <property type="entry name" value="RNaseH-like_sf"/>
</dbReference>
<dbReference type="STRING" id="195883.A0A482WEJ0"/>
<dbReference type="SUPFAM" id="SSF53098">
    <property type="entry name" value="Ribonuclease H-like"/>
    <property type="match status" value="1"/>
</dbReference>
<evidence type="ECO:0000259" key="1">
    <source>
        <dbReference type="PROSITE" id="PS50994"/>
    </source>
</evidence>